<accession>A0A857KIB5</accession>
<dbReference type="AlphaFoldDB" id="A0A857KIB5"/>
<dbReference type="PANTHER" id="PTHR43194">
    <property type="entry name" value="HYDROLASE ALPHA/BETA FOLD FAMILY"/>
    <property type="match status" value="1"/>
</dbReference>
<evidence type="ECO:0000256" key="1">
    <source>
        <dbReference type="SAM" id="MobiDB-lite"/>
    </source>
</evidence>
<name>A0A857KIB5_9ACTN</name>
<dbReference type="Pfam" id="PF12697">
    <property type="entry name" value="Abhydrolase_6"/>
    <property type="match status" value="1"/>
</dbReference>
<proteinExistence type="predicted"/>
<feature type="compositionally biased region" description="Low complexity" evidence="1">
    <location>
        <begin position="1"/>
        <end position="11"/>
    </location>
</feature>
<dbReference type="PANTHER" id="PTHR43194:SF2">
    <property type="entry name" value="PEROXISOMAL MEMBRANE PROTEIN LPX1"/>
    <property type="match status" value="1"/>
</dbReference>
<protein>
    <submittedName>
        <fullName evidence="2">Alpha/beta fold hydrolase</fullName>
    </submittedName>
</protein>
<dbReference type="RefSeq" id="WP_005185844.1">
    <property type="nucleotide sequence ID" value="NZ_CP045804.1"/>
</dbReference>
<dbReference type="SUPFAM" id="SSF53474">
    <property type="entry name" value="alpha/beta-Hydrolases"/>
    <property type="match status" value="1"/>
</dbReference>
<dbReference type="InterPro" id="IPR000073">
    <property type="entry name" value="AB_hydrolase_1"/>
</dbReference>
<dbReference type="EMBL" id="CP045810">
    <property type="protein sequence ID" value="QHN39016.1"/>
    <property type="molecule type" value="Genomic_DNA"/>
</dbReference>
<organism evidence="2">
    <name type="scientific">Gordonia amarae</name>
    <dbReference type="NCBI Taxonomy" id="36821"/>
    <lineage>
        <taxon>Bacteria</taxon>
        <taxon>Bacillati</taxon>
        <taxon>Actinomycetota</taxon>
        <taxon>Actinomycetes</taxon>
        <taxon>Mycobacteriales</taxon>
        <taxon>Gordoniaceae</taxon>
        <taxon>Gordonia</taxon>
    </lineage>
</organism>
<dbReference type="InterPro" id="IPR050228">
    <property type="entry name" value="Carboxylesterase_BioH"/>
</dbReference>
<dbReference type="InterPro" id="IPR000639">
    <property type="entry name" value="Epox_hydrolase-like"/>
</dbReference>
<keyword evidence="2" id="KW-0378">Hydrolase</keyword>
<dbReference type="InterPro" id="IPR029058">
    <property type="entry name" value="AB_hydrolase_fold"/>
</dbReference>
<sequence>MDKTTRAANTARRPRTPRISGIKDRSGLLAGLPHVGALGKQAVGGVAKRVTRRDRDAGPDPYADEDFKAIYDDPASSVVTDDGLALAVRTVDLWDTSVDADPEVTLLFVHGFTLRMASWHFQRFQLARHWEGKRIRMVFFDHRGHGKSDRAPAETCTIDQLADDTAAVIRTITPGTTTRRRLLPKTEAAGTIVLVGHSMGGMALMALARRHSYLFGPGGIVSGVALVATASRGITEAGLGEGLRNPVVDAFRASVRRAPKLVQAGRGITRVSLEPVLVAASFGPGFHSRAAGRAVEKIIQNTPLETLVNFLYALEDHDESTAFPVLAQVPSVVVCGSADQLTPLPNSVHMYADLGSDSRLVVAQDAGHMVQMERPELVTDAIAELVERRRVALLPPRRRRWLRGQK</sequence>
<gene>
    <name evidence="2" type="ORF">GII30_07375</name>
</gene>
<dbReference type="GO" id="GO:0016787">
    <property type="term" value="F:hydrolase activity"/>
    <property type="evidence" value="ECO:0007669"/>
    <property type="project" value="UniProtKB-KW"/>
</dbReference>
<reference evidence="2" key="1">
    <citation type="journal article" date="2021" name="Nat. Microbiol.">
        <title>Cocultivation of an ultrasmall environmental parasitic bacterium with lytic ability against bacteria associated with wastewater foams.</title>
        <authorList>
            <person name="Batinovic S."/>
            <person name="Rose J.J.A."/>
            <person name="Ratcliffe J."/>
            <person name="Seviour R.J."/>
            <person name="Petrovski S."/>
        </authorList>
    </citation>
    <scope>NUCLEOTIDE SEQUENCE</scope>
    <source>
        <strain evidence="2">CON44</strain>
    </source>
</reference>
<feature type="region of interest" description="Disordered" evidence="1">
    <location>
        <begin position="1"/>
        <end position="25"/>
    </location>
</feature>
<dbReference type="Gene3D" id="3.40.50.1820">
    <property type="entry name" value="alpha/beta hydrolase"/>
    <property type="match status" value="1"/>
</dbReference>
<dbReference type="PRINTS" id="PR00412">
    <property type="entry name" value="EPOXHYDRLASE"/>
</dbReference>
<evidence type="ECO:0000313" key="2">
    <source>
        <dbReference type="EMBL" id="QHN39016.1"/>
    </source>
</evidence>